<dbReference type="GO" id="GO:0000123">
    <property type="term" value="C:histone acetyltransferase complex"/>
    <property type="evidence" value="ECO:0007669"/>
    <property type="project" value="UniProtKB-ARBA"/>
</dbReference>
<feature type="compositionally biased region" description="Low complexity" evidence="1">
    <location>
        <begin position="604"/>
        <end position="616"/>
    </location>
</feature>
<dbReference type="OrthoDB" id="6022555at2759"/>
<feature type="compositionally biased region" description="Basic and acidic residues" evidence="1">
    <location>
        <begin position="327"/>
        <end position="342"/>
    </location>
</feature>
<proteinExistence type="predicted"/>
<feature type="compositionally biased region" description="Low complexity" evidence="1">
    <location>
        <begin position="260"/>
        <end position="270"/>
    </location>
</feature>
<feature type="region of interest" description="Disordered" evidence="1">
    <location>
        <begin position="731"/>
        <end position="764"/>
    </location>
</feature>
<feature type="compositionally biased region" description="Polar residues" evidence="1">
    <location>
        <begin position="168"/>
        <end position="180"/>
    </location>
</feature>
<dbReference type="Gene3D" id="6.10.250.3170">
    <property type="match status" value="1"/>
</dbReference>
<feature type="compositionally biased region" description="Low complexity" evidence="1">
    <location>
        <begin position="692"/>
        <end position="704"/>
    </location>
</feature>
<feature type="compositionally biased region" description="Basic residues" evidence="1">
    <location>
        <begin position="677"/>
        <end position="688"/>
    </location>
</feature>
<feature type="compositionally biased region" description="Basic residues" evidence="1">
    <location>
        <begin position="148"/>
        <end position="162"/>
    </location>
</feature>
<accession>A0A0L0FZV4</accession>
<dbReference type="InterPro" id="IPR029332">
    <property type="entry name" value="PEHE_dom"/>
</dbReference>
<dbReference type="EMBL" id="KQ242026">
    <property type="protein sequence ID" value="KNC81503.1"/>
    <property type="molecule type" value="Genomic_DNA"/>
</dbReference>
<feature type="region of interest" description="Disordered" evidence="1">
    <location>
        <begin position="552"/>
        <end position="619"/>
    </location>
</feature>
<evidence type="ECO:0000313" key="3">
    <source>
        <dbReference type="EMBL" id="KNC81503.1"/>
    </source>
</evidence>
<reference evidence="3 4" key="1">
    <citation type="submission" date="2011-02" db="EMBL/GenBank/DDBJ databases">
        <title>The Genome Sequence of Sphaeroforma arctica JP610.</title>
        <authorList>
            <consortium name="The Broad Institute Genome Sequencing Platform"/>
            <person name="Russ C."/>
            <person name="Cuomo C."/>
            <person name="Young S.K."/>
            <person name="Zeng Q."/>
            <person name="Gargeya S."/>
            <person name="Alvarado L."/>
            <person name="Berlin A."/>
            <person name="Chapman S.B."/>
            <person name="Chen Z."/>
            <person name="Freedman E."/>
            <person name="Gellesch M."/>
            <person name="Goldberg J."/>
            <person name="Griggs A."/>
            <person name="Gujja S."/>
            <person name="Heilman E."/>
            <person name="Heiman D."/>
            <person name="Howarth C."/>
            <person name="Mehta T."/>
            <person name="Neiman D."/>
            <person name="Pearson M."/>
            <person name="Roberts A."/>
            <person name="Saif S."/>
            <person name="Shea T."/>
            <person name="Shenoy N."/>
            <person name="Sisk P."/>
            <person name="Stolte C."/>
            <person name="Sykes S."/>
            <person name="White J."/>
            <person name="Yandava C."/>
            <person name="Burger G."/>
            <person name="Gray M.W."/>
            <person name="Holland P.W.H."/>
            <person name="King N."/>
            <person name="Lang F.B.F."/>
            <person name="Roger A.J."/>
            <person name="Ruiz-Trillo I."/>
            <person name="Haas B."/>
            <person name="Nusbaum C."/>
            <person name="Birren B."/>
        </authorList>
    </citation>
    <scope>NUCLEOTIDE SEQUENCE [LARGE SCALE GENOMIC DNA]</scope>
    <source>
        <strain evidence="3 4">JP610</strain>
    </source>
</reference>
<feature type="region of interest" description="Disordered" evidence="1">
    <location>
        <begin position="788"/>
        <end position="853"/>
    </location>
</feature>
<feature type="domain" description="PEHE" evidence="2">
    <location>
        <begin position="377"/>
        <end position="503"/>
    </location>
</feature>
<organism evidence="3 4">
    <name type="scientific">Sphaeroforma arctica JP610</name>
    <dbReference type="NCBI Taxonomy" id="667725"/>
    <lineage>
        <taxon>Eukaryota</taxon>
        <taxon>Ichthyosporea</taxon>
        <taxon>Ichthyophonida</taxon>
        <taxon>Sphaeroforma</taxon>
    </lineage>
</organism>
<feature type="region of interest" description="Disordered" evidence="1">
    <location>
        <begin position="633"/>
        <end position="717"/>
    </location>
</feature>
<dbReference type="AlphaFoldDB" id="A0A0L0FZV4"/>
<name>A0A0L0FZV4_9EUKA</name>
<keyword evidence="4" id="KW-1185">Reference proteome</keyword>
<feature type="compositionally biased region" description="Acidic residues" evidence="1">
    <location>
        <begin position="310"/>
        <end position="326"/>
    </location>
</feature>
<dbReference type="PROSITE" id="PS52052">
    <property type="entry name" value="PEHE"/>
    <property type="match status" value="1"/>
</dbReference>
<feature type="compositionally biased region" description="Acidic residues" evidence="1">
    <location>
        <begin position="95"/>
        <end position="106"/>
    </location>
</feature>
<evidence type="ECO:0000313" key="4">
    <source>
        <dbReference type="Proteomes" id="UP000054560"/>
    </source>
</evidence>
<feature type="compositionally biased region" description="Polar residues" evidence="1">
    <location>
        <begin position="649"/>
        <end position="664"/>
    </location>
</feature>
<dbReference type="SMART" id="SM01300">
    <property type="entry name" value="PEHE"/>
    <property type="match status" value="1"/>
</dbReference>
<feature type="region of interest" description="Disordered" evidence="1">
    <location>
        <begin position="80"/>
        <end position="205"/>
    </location>
</feature>
<evidence type="ECO:0000259" key="2">
    <source>
        <dbReference type="PROSITE" id="PS52052"/>
    </source>
</evidence>
<feature type="region of interest" description="Disordered" evidence="1">
    <location>
        <begin position="233"/>
        <end position="342"/>
    </location>
</feature>
<dbReference type="Pfam" id="PF15275">
    <property type="entry name" value="PEHE"/>
    <property type="match status" value="1"/>
</dbReference>
<gene>
    <name evidence="3" type="ORF">SARC_06169</name>
</gene>
<dbReference type="GeneID" id="25906673"/>
<dbReference type="RefSeq" id="XP_014155405.1">
    <property type="nucleotide sequence ID" value="XM_014299930.1"/>
</dbReference>
<dbReference type="Proteomes" id="UP000054560">
    <property type="component" value="Unassembled WGS sequence"/>
</dbReference>
<evidence type="ECO:0000256" key="1">
    <source>
        <dbReference type="SAM" id="MobiDB-lite"/>
    </source>
</evidence>
<feature type="compositionally biased region" description="Basic and acidic residues" evidence="1">
    <location>
        <begin position="290"/>
        <end position="300"/>
    </location>
</feature>
<sequence>MDPKNKQTIIDVDAEVIPEEPMKPLSPSMEGLRNENKRLRLTNESYSNIMHQLRDAQGLIKNLKDDIEAKDKKIARLERRFHAKERNYNDNGASSEEEEEDEDEDTASVVSTDDTGDDDIEVLSPIQYTRGHMKAPRGRMNAFTGARGGRHGSSRTRSRAQIRRQALSVHSSAENESPTVATARGGRRKRYPQKMPNGSGDMDVGIDGVSNAPVQSRTESRVLRGRGALYRSNVDDTENAKHDSTTIVMTRGRGLKRSLPRSTQSRTSTRTRTRVERSGAISSGGVPQHTHTDEDDRDGPVDDSNASDTGSDDEPDSDDGPGDSDDERERERPERERQEFEKWDSEWNPLFRSAIVPVDPAMVPTVDAAEKAARKEAIPVPNWRVVGFESNAIDDRPGHIEDMSDAAYDKRHRKYEALEKRRKRTDHERLLLDQQLITTQAGVKEADQARGNTEQNILTDVYSLFPDPYTNLKAIEVTLKLPYVAWGASVPKELCYRLQEIRHETAHERAKRCQAFALPVSGSLSFQTEMMAQKAQLKHKRTRMALAAPIQANPGRTRTRVNSTNSVASNQSRGRTLTAGGSASKRLKRDLSQTKRRTSSRLHSAASAQSEGAAEAIPSADVNVSPHTAALDTNSQKAVSIADKDKNVGPSTVRGSMRTQNSSVPPVGKGENEIPHRTRSRSGRKRTPPPRTRASTRTRSQTPSHALNASISLEPVPPLSVTNTARKIEDMEQTVSQSASKAPEAAVAQPLALRSSTPPLSPSPLPTNCVWRARSIDGSMSKPVAVGKCLPTGKGNKDEENESQSNAAEAVDSAVHSRAKEEVDKDDDMPPSVSISSLITGLQEGSKKSADQAPLLLRFKRVTPVDAVE</sequence>
<protein>
    <recommendedName>
        <fullName evidence="2">PEHE domain-containing protein</fullName>
    </recommendedName>
</protein>
<feature type="compositionally biased region" description="Polar residues" evidence="1">
    <location>
        <begin position="554"/>
        <end position="581"/>
    </location>
</feature>